<name>A0AAJ0GP19_9PEZI</name>
<comment type="caution">
    <text evidence="3">The sequence shown here is derived from an EMBL/GenBank/DDBJ whole genome shotgun (WGS) entry which is preliminary data.</text>
</comment>
<organism evidence="3 4">
    <name type="scientific">Chaetomium strumarium</name>
    <dbReference type="NCBI Taxonomy" id="1170767"/>
    <lineage>
        <taxon>Eukaryota</taxon>
        <taxon>Fungi</taxon>
        <taxon>Dikarya</taxon>
        <taxon>Ascomycota</taxon>
        <taxon>Pezizomycotina</taxon>
        <taxon>Sordariomycetes</taxon>
        <taxon>Sordariomycetidae</taxon>
        <taxon>Sordariales</taxon>
        <taxon>Chaetomiaceae</taxon>
        <taxon>Chaetomium</taxon>
    </lineage>
</organism>
<evidence type="ECO:0000256" key="1">
    <source>
        <dbReference type="SAM" id="MobiDB-lite"/>
    </source>
</evidence>
<evidence type="ECO:0000259" key="2">
    <source>
        <dbReference type="Pfam" id="PF14420"/>
    </source>
</evidence>
<dbReference type="RefSeq" id="XP_062719289.1">
    <property type="nucleotide sequence ID" value="XM_062867153.1"/>
</dbReference>
<protein>
    <submittedName>
        <fullName evidence="3">Clr5 domain-containing protein</fullName>
    </submittedName>
</protein>
<accession>A0AAJ0GP19</accession>
<dbReference type="GeneID" id="87885982"/>
<dbReference type="InterPro" id="IPR025676">
    <property type="entry name" value="Clr5_dom"/>
</dbReference>
<feature type="region of interest" description="Disordered" evidence="1">
    <location>
        <begin position="86"/>
        <end position="143"/>
    </location>
</feature>
<dbReference type="AlphaFoldDB" id="A0AAJ0GP19"/>
<evidence type="ECO:0000313" key="3">
    <source>
        <dbReference type="EMBL" id="KAK3303509.1"/>
    </source>
</evidence>
<gene>
    <name evidence="3" type="ORF">B0T15DRAFT_496058</name>
</gene>
<reference evidence="3" key="1">
    <citation type="journal article" date="2023" name="Mol. Phylogenet. Evol.">
        <title>Genome-scale phylogeny and comparative genomics of the fungal order Sordariales.</title>
        <authorList>
            <person name="Hensen N."/>
            <person name="Bonometti L."/>
            <person name="Westerberg I."/>
            <person name="Brannstrom I.O."/>
            <person name="Guillou S."/>
            <person name="Cros-Aarteil S."/>
            <person name="Calhoun S."/>
            <person name="Haridas S."/>
            <person name="Kuo A."/>
            <person name="Mondo S."/>
            <person name="Pangilinan J."/>
            <person name="Riley R."/>
            <person name="LaButti K."/>
            <person name="Andreopoulos B."/>
            <person name="Lipzen A."/>
            <person name="Chen C."/>
            <person name="Yan M."/>
            <person name="Daum C."/>
            <person name="Ng V."/>
            <person name="Clum A."/>
            <person name="Steindorff A."/>
            <person name="Ohm R.A."/>
            <person name="Martin F."/>
            <person name="Silar P."/>
            <person name="Natvig D.O."/>
            <person name="Lalanne C."/>
            <person name="Gautier V."/>
            <person name="Ament-Velasquez S.L."/>
            <person name="Kruys A."/>
            <person name="Hutchinson M.I."/>
            <person name="Powell A.J."/>
            <person name="Barry K."/>
            <person name="Miller A.N."/>
            <person name="Grigoriev I.V."/>
            <person name="Debuchy R."/>
            <person name="Gladieux P."/>
            <person name="Hiltunen Thoren M."/>
            <person name="Johannesson H."/>
        </authorList>
    </citation>
    <scope>NUCLEOTIDE SEQUENCE</scope>
    <source>
        <strain evidence="3">CBS 333.67</strain>
    </source>
</reference>
<dbReference type="Pfam" id="PF14420">
    <property type="entry name" value="Clr5"/>
    <property type="match status" value="1"/>
</dbReference>
<sequence length="143" mass="16720">MTKQWDKYREIIIAEYKDHNKPLREVQRVMLEKYGFRASFPIVTWFFFPSAPFPTPFPGIQKDLLNQKTRAYRSRFDRWGVHKYSRRRRLRSTSPGRRESFCDGAAPDDDDSNSQAASPPDTTPMELLTPGLCVASPEMGFRR</sequence>
<dbReference type="EMBL" id="JAUDZG010000006">
    <property type="protein sequence ID" value="KAK3303509.1"/>
    <property type="molecule type" value="Genomic_DNA"/>
</dbReference>
<keyword evidence="4" id="KW-1185">Reference proteome</keyword>
<reference evidence="3" key="2">
    <citation type="submission" date="2023-06" db="EMBL/GenBank/DDBJ databases">
        <authorList>
            <consortium name="Lawrence Berkeley National Laboratory"/>
            <person name="Mondo S.J."/>
            <person name="Hensen N."/>
            <person name="Bonometti L."/>
            <person name="Westerberg I."/>
            <person name="Brannstrom I.O."/>
            <person name="Guillou S."/>
            <person name="Cros-Aarteil S."/>
            <person name="Calhoun S."/>
            <person name="Haridas S."/>
            <person name="Kuo A."/>
            <person name="Pangilinan J."/>
            <person name="Riley R."/>
            <person name="Labutti K."/>
            <person name="Andreopoulos B."/>
            <person name="Lipzen A."/>
            <person name="Chen C."/>
            <person name="Yanf M."/>
            <person name="Daum C."/>
            <person name="Ng V."/>
            <person name="Clum A."/>
            <person name="Steindorff A."/>
            <person name="Ohm R."/>
            <person name="Martin F."/>
            <person name="Silar P."/>
            <person name="Natvig D."/>
            <person name="Lalanne C."/>
            <person name="Gautier V."/>
            <person name="Ament-Velasquez S.L."/>
            <person name="Kruys A."/>
            <person name="Hutchinson M.I."/>
            <person name="Powell A.J."/>
            <person name="Barry K."/>
            <person name="Miller A.N."/>
            <person name="Grigoriev I.V."/>
            <person name="Debuchy R."/>
            <person name="Gladieux P."/>
            <person name="Thoren M.H."/>
            <person name="Johannesson H."/>
        </authorList>
    </citation>
    <scope>NUCLEOTIDE SEQUENCE</scope>
    <source>
        <strain evidence="3">CBS 333.67</strain>
    </source>
</reference>
<proteinExistence type="predicted"/>
<dbReference type="Proteomes" id="UP001273166">
    <property type="component" value="Unassembled WGS sequence"/>
</dbReference>
<feature type="domain" description="Clr5" evidence="2">
    <location>
        <begin position="1"/>
        <end position="83"/>
    </location>
</feature>
<evidence type="ECO:0000313" key="4">
    <source>
        <dbReference type="Proteomes" id="UP001273166"/>
    </source>
</evidence>